<proteinExistence type="predicted"/>
<accession>A0AAI8YLE2</accession>
<dbReference type="PANTHER" id="PTHR37017">
    <property type="entry name" value="AB HYDROLASE-1 DOMAIN-CONTAINING PROTEIN-RELATED"/>
    <property type="match status" value="1"/>
</dbReference>
<name>A0AAI8YLE2_9PEZI</name>
<evidence type="ECO:0000259" key="1">
    <source>
        <dbReference type="Pfam" id="PF12697"/>
    </source>
</evidence>
<comment type="caution">
    <text evidence="2">The sequence shown here is derived from an EMBL/GenBank/DDBJ whole genome shotgun (WGS) entry which is preliminary data.</text>
</comment>
<dbReference type="Gene3D" id="3.40.50.1820">
    <property type="entry name" value="alpha/beta hydrolase"/>
    <property type="match status" value="1"/>
</dbReference>
<dbReference type="InterPro" id="IPR052897">
    <property type="entry name" value="Sec-Metab_Biosynth_Hydrolase"/>
</dbReference>
<dbReference type="PANTHER" id="PTHR37017:SF13">
    <property type="entry name" value="AB HYDROLASE-1 DOMAIN-CONTAINING PROTEIN"/>
    <property type="match status" value="1"/>
</dbReference>
<reference evidence="2" key="1">
    <citation type="submission" date="2023-10" db="EMBL/GenBank/DDBJ databases">
        <authorList>
            <person name="Hackl T."/>
        </authorList>
    </citation>
    <scope>NUCLEOTIDE SEQUENCE</scope>
</reference>
<feature type="domain" description="AB hydrolase-1" evidence="1">
    <location>
        <begin position="8"/>
        <end position="244"/>
    </location>
</feature>
<dbReference type="InterPro" id="IPR029058">
    <property type="entry name" value="AB_hydrolase_fold"/>
</dbReference>
<dbReference type="SUPFAM" id="SSF53474">
    <property type="entry name" value="alpha/beta-Hydrolases"/>
    <property type="match status" value="1"/>
</dbReference>
<organism evidence="2 3">
    <name type="scientific">Anthostomella pinea</name>
    <dbReference type="NCBI Taxonomy" id="933095"/>
    <lineage>
        <taxon>Eukaryota</taxon>
        <taxon>Fungi</taxon>
        <taxon>Dikarya</taxon>
        <taxon>Ascomycota</taxon>
        <taxon>Pezizomycotina</taxon>
        <taxon>Sordariomycetes</taxon>
        <taxon>Xylariomycetidae</taxon>
        <taxon>Xylariales</taxon>
        <taxon>Xylariaceae</taxon>
        <taxon>Anthostomella</taxon>
    </lineage>
</organism>
<keyword evidence="3" id="KW-1185">Reference proteome</keyword>
<evidence type="ECO:0000313" key="2">
    <source>
        <dbReference type="EMBL" id="CAJ2509004.1"/>
    </source>
</evidence>
<dbReference type="AlphaFoldDB" id="A0AAI8YLE2"/>
<dbReference type="InterPro" id="IPR000073">
    <property type="entry name" value="AB_hydrolase_1"/>
</dbReference>
<sequence>MAISSPVILVIGGAWHEPLCYGLLMTQIEALGYECLVPRLPTVCGIRGLTWEADVAMIHELVLPLFEQGKEVVICGHSYGGIPACAATEGLSVGDRLKAGQRGGFRAIIYMAGFAVPMKGMDLVETLGGVLPDWMSPELPLRKGNSLSRVKPEAKSIFYNDLPHEDAQEWYDRLVTHSQDAVEAPVQYVAADLTMPRYYLICELDRAILVVLQEQLVASILGMRVRRIEAGHSPFLSQPGRTAELIVEMAQEAVMWGVEMGPRL</sequence>
<evidence type="ECO:0000313" key="3">
    <source>
        <dbReference type="Proteomes" id="UP001295740"/>
    </source>
</evidence>
<dbReference type="EMBL" id="CAUWAG010000012">
    <property type="protein sequence ID" value="CAJ2509004.1"/>
    <property type="molecule type" value="Genomic_DNA"/>
</dbReference>
<dbReference type="Pfam" id="PF12697">
    <property type="entry name" value="Abhydrolase_6"/>
    <property type="match status" value="1"/>
</dbReference>
<gene>
    <name evidence="2" type="ORF">KHLLAP_LOCUS9472</name>
</gene>
<dbReference type="Proteomes" id="UP001295740">
    <property type="component" value="Unassembled WGS sequence"/>
</dbReference>
<protein>
    <submittedName>
        <fullName evidence="2">Uu.00g140300.m01.CDS01</fullName>
    </submittedName>
</protein>